<evidence type="ECO:0000259" key="4">
    <source>
        <dbReference type="PROSITE" id="PS01124"/>
    </source>
</evidence>
<dbReference type="Gene3D" id="2.60.120.10">
    <property type="entry name" value="Jelly Rolls"/>
    <property type="match status" value="1"/>
</dbReference>
<sequence length="295" mass="35071">MVGDAREKAGCFVETTRLQVMDHYYYKWNRLLLGNTLAHSHLQYEVYYFHAGRCVYRLGDRAITLRPGDLIIMNGLASHYPQVDRTKEYVRTMFSFDPRKLAPAEHGFLAINPLKPFELLRNRHLRLGEKAQAECEILLANINRFYHSIDTVDQYRLLAAFYDLLLFIYELCRPEMERKSYSLMAGEHSVRQAIVYIEEKYMEDIEMERMASELHMNRFHLMKVFREITGLTVFDYLYHRRVEQAKIMFVHSDRDTVTDVCYKVGFKHPSHFSRVFKQMVGETPDRYRRLVRGAL</sequence>
<dbReference type="Gene3D" id="1.10.10.60">
    <property type="entry name" value="Homeodomain-like"/>
    <property type="match status" value="2"/>
</dbReference>
<dbReference type="PANTHER" id="PTHR43280">
    <property type="entry name" value="ARAC-FAMILY TRANSCRIPTIONAL REGULATOR"/>
    <property type="match status" value="1"/>
</dbReference>
<dbReference type="AlphaFoldDB" id="A0A3B0C7L5"/>
<dbReference type="Proteomes" id="UP000282311">
    <property type="component" value="Unassembled WGS sequence"/>
</dbReference>
<dbReference type="PANTHER" id="PTHR43280:SF2">
    <property type="entry name" value="HTH-TYPE TRANSCRIPTIONAL REGULATOR EXSA"/>
    <property type="match status" value="1"/>
</dbReference>
<keyword evidence="3" id="KW-0804">Transcription</keyword>
<feature type="domain" description="HTH araC/xylS-type" evidence="4">
    <location>
        <begin position="191"/>
        <end position="290"/>
    </location>
</feature>
<evidence type="ECO:0000313" key="6">
    <source>
        <dbReference type="Proteomes" id="UP000282311"/>
    </source>
</evidence>
<dbReference type="SUPFAM" id="SSF51215">
    <property type="entry name" value="Regulatory protein AraC"/>
    <property type="match status" value="1"/>
</dbReference>
<dbReference type="InterPro" id="IPR037923">
    <property type="entry name" value="HTH-like"/>
</dbReference>
<proteinExistence type="predicted"/>
<dbReference type="GO" id="GO:0043565">
    <property type="term" value="F:sequence-specific DNA binding"/>
    <property type="evidence" value="ECO:0007669"/>
    <property type="project" value="InterPro"/>
</dbReference>
<evidence type="ECO:0000256" key="1">
    <source>
        <dbReference type="ARBA" id="ARBA00023015"/>
    </source>
</evidence>
<gene>
    <name evidence="5" type="ORF">D7M11_18685</name>
</gene>
<dbReference type="Pfam" id="PF02311">
    <property type="entry name" value="AraC_binding"/>
    <property type="match status" value="1"/>
</dbReference>
<evidence type="ECO:0000313" key="5">
    <source>
        <dbReference type="EMBL" id="RKN82002.1"/>
    </source>
</evidence>
<dbReference type="InterPro" id="IPR009057">
    <property type="entry name" value="Homeodomain-like_sf"/>
</dbReference>
<dbReference type="InterPro" id="IPR020449">
    <property type="entry name" value="Tscrpt_reg_AraC-type_HTH"/>
</dbReference>
<dbReference type="PRINTS" id="PR00032">
    <property type="entry name" value="HTHARAC"/>
</dbReference>
<dbReference type="EMBL" id="RBAH01000013">
    <property type="protein sequence ID" value="RKN82002.1"/>
    <property type="molecule type" value="Genomic_DNA"/>
</dbReference>
<dbReference type="InterPro" id="IPR018060">
    <property type="entry name" value="HTH_AraC"/>
</dbReference>
<accession>A0A3B0C7L5</accession>
<dbReference type="SUPFAM" id="SSF46689">
    <property type="entry name" value="Homeodomain-like"/>
    <property type="match status" value="2"/>
</dbReference>
<keyword evidence="1" id="KW-0805">Transcription regulation</keyword>
<dbReference type="Pfam" id="PF12833">
    <property type="entry name" value="HTH_18"/>
    <property type="match status" value="1"/>
</dbReference>
<protein>
    <submittedName>
        <fullName evidence="5">AraC family transcriptional regulator</fullName>
    </submittedName>
</protein>
<dbReference type="InterPro" id="IPR003313">
    <property type="entry name" value="AraC-bd"/>
</dbReference>
<name>A0A3B0C7L5_9BACL</name>
<organism evidence="5 6">
    <name type="scientific">Paenibacillus ginsengarvi</name>
    <dbReference type="NCBI Taxonomy" id="400777"/>
    <lineage>
        <taxon>Bacteria</taxon>
        <taxon>Bacillati</taxon>
        <taxon>Bacillota</taxon>
        <taxon>Bacilli</taxon>
        <taxon>Bacillales</taxon>
        <taxon>Paenibacillaceae</taxon>
        <taxon>Paenibacillus</taxon>
    </lineage>
</organism>
<comment type="caution">
    <text evidence="5">The sequence shown here is derived from an EMBL/GenBank/DDBJ whole genome shotgun (WGS) entry which is preliminary data.</text>
</comment>
<dbReference type="SMART" id="SM00342">
    <property type="entry name" value="HTH_ARAC"/>
    <property type="match status" value="1"/>
</dbReference>
<dbReference type="PROSITE" id="PS01124">
    <property type="entry name" value="HTH_ARAC_FAMILY_2"/>
    <property type="match status" value="1"/>
</dbReference>
<evidence type="ECO:0000256" key="3">
    <source>
        <dbReference type="ARBA" id="ARBA00023163"/>
    </source>
</evidence>
<dbReference type="GO" id="GO:0003700">
    <property type="term" value="F:DNA-binding transcription factor activity"/>
    <property type="evidence" value="ECO:0007669"/>
    <property type="project" value="InterPro"/>
</dbReference>
<keyword evidence="2" id="KW-0238">DNA-binding</keyword>
<keyword evidence="6" id="KW-1185">Reference proteome</keyword>
<evidence type="ECO:0000256" key="2">
    <source>
        <dbReference type="ARBA" id="ARBA00023125"/>
    </source>
</evidence>
<reference evidence="5 6" key="1">
    <citation type="journal article" date="2007" name="Int. J. Syst. Evol. Microbiol.">
        <title>Paenibacillus ginsengarvi sp. nov., isolated from soil from ginseng cultivation.</title>
        <authorList>
            <person name="Yoon M.H."/>
            <person name="Ten L.N."/>
            <person name="Im W.T."/>
        </authorList>
    </citation>
    <scope>NUCLEOTIDE SEQUENCE [LARGE SCALE GENOMIC DNA]</scope>
    <source>
        <strain evidence="5 6">KCTC 13059</strain>
    </source>
</reference>
<dbReference type="InterPro" id="IPR014710">
    <property type="entry name" value="RmlC-like_jellyroll"/>
</dbReference>